<evidence type="ECO:0000256" key="4">
    <source>
        <dbReference type="HAMAP-Rule" id="MF_01363"/>
    </source>
</evidence>
<dbReference type="OrthoDB" id="9813334at2"/>
<keyword evidence="2 4" id="KW-0689">Ribosomal protein</keyword>
<evidence type="ECO:0000313" key="7">
    <source>
        <dbReference type="Proteomes" id="UP000199537"/>
    </source>
</evidence>
<organism evidence="6 7">
    <name type="scientific">Thermoflavifilum thermophilum</name>
    <dbReference type="NCBI Taxonomy" id="1393122"/>
    <lineage>
        <taxon>Bacteria</taxon>
        <taxon>Pseudomonadati</taxon>
        <taxon>Bacteroidota</taxon>
        <taxon>Chitinophagia</taxon>
        <taxon>Chitinophagales</taxon>
        <taxon>Chitinophagaceae</taxon>
        <taxon>Thermoflavifilum</taxon>
    </lineage>
</organism>
<evidence type="ECO:0000256" key="1">
    <source>
        <dbReference type="ARBA" id="ARBA00008563"/>
    </source>
</evidence>
<keyword evidence="7" id="KW-1185">Reference proteome</keyword>
<reference evidence="7" key="1">
    <citation type="submission" date="2016-10" db="EMBL/GenBank/DDBJ databases">
        <authorList>
            <person name="Varghese N."/>
            <person name="Submissions S."/>
        </authorList>
    </citation>
    <scope>NUCLEOTIDE SEQUENCE [LARGE SCALE GENOMIC DNA]</scope>
    <source>
        <strain evidence="7">DSM 14807</strain>
    </source>
</reference>
<comment type="similarity">
    <text evidence="1 4 5">Belongs to the bacterial ribosomal protein bL21 family.</text>
</comment>
<dbReference type="STRING" id="1393122.SAMN05660895_0341"/>
<keyword evidence="3 4" id="KW-0687">Ribonucleoprotein</keyword>
<protein>
    <recommendedName>
        <fullName evidence="4">Large ribosomal subunit protein bL21</fullName>
    </recommendedName>
</protein>
<proteinExistence type="inferred from homology"/>
<dbReference type="GO" id="GO:0005840">
    <property type="term" value="C:ribosome"/>
    <property type="evidence" value="ECO:0007669"/>
    <property type="project" value="UniProtKB-KW"/>
</dbReference>
<dbReference type="InterPro" id="IPR001787">
    <property type="entry name" value="Ribosomal_bL21"/>
</dbReference>
<evidence type="ECO:0000313" key="6">
    <source>
        <dbReference type="EMBL" id="SFV28483.1"/>
    </source>
</evidence>
<dbReference type="InterPro" id="IPR028909">
    <property type="entry name" value="bL21-like"/>
</dbReference>
<evidence type="ECO:0000256" key="3">
    <source>
        <dbReference type="ARBA" id="ARBA00023274"/>
    </source>
</evidence>
<accession>A0A1I7N1G7</accession>
<keyword evidence="4 5" id="KW-0699">rRNA-binding</keyword>
<dbReference type="PANTHER" id="PTHR21349:SF0">
    <property type="entry name" value="LARGE RIBOSOMAL SUBUNIT PROTEIN BL21M"/>
    <property type="match status" value="1"/>
</dbReference>
<dbReference type="Proteomes" id="UP000199537">
    <property type="component" value="Unassembled WGS sequence"/>
</dbReference>
<dbReference type="GO" id="GO:0019843">
    <property type="term" value="F:rRNA binding"/>
    <property type="evidence" value="ECO:0007669"/>
    <property type="project" value="UniProtKB-UniRule"/>
</dbReference>
<dbReference type="InterPro" id="IPR036164">
    <property type="entry name" value="bL21-like_sf"/>
</dbReference>
<dbReference type="GO" id="GO:0006412">
    <property type="term" value="P:translation"/>
    <property type="evidence" value="ECO:0007669"/>
    <property type="project" value="UniProtKB-UniRule"/>
</dbReference>
<gene>
    <name evidence="4" type="primary">rplU</name>
    <name evidence="6" type="ORF">SAMN05660895_0341</name>
</gene>
<comment type="function">
    <text evidence="4 5">This protein binds to 23S rRNA in the presence of protein L20.</text>
</comment>
<dbReference type="SUPFAM" id="SSF141091">
    <property type="entry name" value="L21p-like"/>
    <property type="match status" value="1"/>
</dbReference>
<dbReference type="GO" id="GO:0005737">
    <property type="term" value="C:cytoplasm"/>
    <property type="evidence" value="ECO:0007669"/>
    <property type="project" value="UniProtKB-ARBA"/>
</dbReference>
<name>A0A1I7N1G7_9BACT</name>
<dbReference type="GO" id="GO:1990904">
    <property type="term" value="C:ribonucleoprotein complex"/>
    <property type="evidence" value="ECO:0007669"/>
    <property type="project" value="UniProtKB-KW"/>
</dbReference>
<keyword evidence="4 5" id="KW-0694">RNA-binding</keyword>
<sequence length="99" mass="10994">MFAIVQIAGKQFKVTPGQSLLVNRLQGEVGDTVVFEDVPLVVDDQTLQSGNTGKKVKASIQYHTLGKKVIAFKMKRRKGFRKKKGFRAALTCIKIEDIS</sequence>
<dbReference type="EMBL" id="FPCJ01000001">
    <property type="protein sequence ID" value="SFV28483.1"/>
    <property type="molecule type" value="Genomic_DNA"/>
</dbReference>
<dbReference type="NCBIfam" id="TIGR00061">
    <property type="entry name" value="L21"/>
    <property type="match status" value="1"/>
</dbReference>
<dbReference type="HAMAP" id="MF_01363">
    <property type="entry name" value="Ribosomal_bL21"/>
    <property type="match status" value="1"/>
</dbReference>
<comment type="subunit">
    <text evidence="4">Part of the 50S ribosomal subunit. Contacts protein L20.</text>
</comment>
<dbReference type="Pfam" id="PF00829">
    <property type="entry name" value="Ribosomal_L21p"/>
    <property type="match status" value="1"/>
</dbReference>
<dbReference type="GO" id="GO:0003735">
    <property type="term" value="F:structural constituent of ribosome"/>
    <property type="evidence" value="ECO:0007669"/>
    <property type="project" value="InterPro"/>
</dbReference>
<evidence type="ECO:0000256" key="2">
    <source>
        <dbReference type="ARBA" id="ARBA00022980"/>
    </source>
</evidence>
<evidence type="ECO:0000256" key="5">
    <source>
        <dbReference type="RuleBase" id="RU000562"/>
    </source>
</evidence>
<dbReference type="RefSeq" id="WP_092456839.1">
    <property type="nucleotide sequence ID" value="NZ_FPCJ01000001.1"/>
</dbReference>
<dbReference type="PANTHER" id="PTHR21349">
    <property type="entry name" value="50S RIBOSOMAL PROTEIN L21"/>
    <property type="match status" value="1"/>
</dbReference>
<dbReference type="AlphaFoldDB" id="A0A1I7N1G7"/>